<keyword evidence="3" id="KW-0285">Flavoprotein</keyword>
<dbReference type="Pfam" id="PF01565">
    <property type="entry name" value="FAD_binding_4"/>
    <property type="match status" value="1"/>
</dbReference>
<evidence type="ECO:0000313" key="17">
    <source>
        <dbReference type="Proteomes" id="UP000288395"/>
    </source>
</evidence>
<keyword evidence="2" id="KW-0004">4Fe-4S</keyword>
<dbReference type="InterPro" id="IPR009051">
    <property type="entry name" value="Helical_ferredxn"/>
</dbReference>
<dbReference type="GO" id="GO:0008720">
    <property type="term" value="F:D-lactate dehydrogenase (NAD+) activity"/>
    <property type="evidence" value="ECO:0007669"/>
    <property type="project" value="TreeGrafter"/>
</dbReference>
<evidence type="ECO:0000256" key="7">
    <source>
        <dbReference type="ARBA" id="ARBA00023004"/>
    </source>
</evidence>
<dbReference type="GO" id="GO:0004458">
    <property type="term" value="F:D-lactate dehydrogenase (cytochrome) activity"/>
    <property type="evidence" value="ECO:0007669"/>
    <property type="project" value="TreeGrafter"/>
</dbReference>
<dbReference type="Gene3D" id="1.10.45.10">
    <property type="entry name" value="Vanillyl-alcohol Oxidase, Chain A, domain 4"/>
    <property type="match status" value="1"/>
</dbReference>
<dbReference type="Gene3D" id="1.10.1060.10">
    <property type="entry name" value="Alpha-helical ferredoxin"/>
    <property type="match status" value="1"/>
</dbReference>
<comment type="catalytic activity">
    <reaction evidence="10">
        <text>(R)-2-hydroxyglutarate + A = 2-oxoglutarate + AH2</text>
        <dbReference type="Rhea" id="RHEA:38295"/>
        <dbReference type="ChEBI" id="CHEBI:13193"/>
        <dbReference type="ChEBI" id="CHEBI:15801"/>
        <dbReference type="ChEBI" id="CHEBI:16810"/>
        <dbReference type="ChEBI" id="CHEBI:17499"/>
        <dbReference type="EC" id="1.1.99.39"/>
    </reaction>
    <physiologicalReaction direction="left-to-right" evidence="10">
        <dbReference type="Rhea" id="RHEA:38296"/>
    </physiologicalReaction>
</comment>
<proteinExistence type="inferred from homology"/>
<dbReference type="PANTHER" id="PTHR11748:SF119">
    <property type="entry name" value="D-2-HYDROXYGLUTARATE DEHYDROGENASE"/>
    <property type="match status" value="1"/>
</dbReference>
<keyword evidence="7" id="KW-0408">Iron</keyword>
<keyword evidence="6" id="KW-0560">Oxidoreductase</keyword>
<evidence type="ECO:0000256" key="9">
    <source>
        <dbReference type="ARBA" id="ARBA00039003"/>
    </source>
</evidence>
<dbReference type="Pfam" id="PF02913">
    <property type="entry name" value="FAD-oxidase_C"/>
    <property type="match status" value="1"/>
</dbReference>
<dbReference type="InterPro" id="IPR016169">
    <property type="entry name" value="FAD-bd_PCMH_sub2"/>
</dbReference>
<evidence type="ECO:0000256" key="3">
    <source>
        <dbReference type="ARBA" id="ARBA00022630"/>
    </source>
</evidence>
<dbReference type="InterPro" id="IPR016166">
    <property type="entry name" value="FAD-bd_PCMH"/>
</dbReference>
<dbReference type="InterPro" id="IPR017896">
    <property type="entry name" value="4Fe4S_Fe-S-bd"/>
</dbReference>
<dbReference type="InterPro" id="IPR036318">
    <property type="entry name" value="FAD-bd_PCMH-like_sf"/>
</dbReference>
<dbReference type="InterPro" id="IPR017900">
    <property type="entry name" value="4Fe4S_Fe_S_CS"/>
</dbReference>
<dbReference type="PANTHER" id="PTHR11748">
    <property type="entry name" value="D-LACTATE DEHYDROGENASE"/>
    <property type="match status" value="1"/>
</dbReference>
<keyword evidence="17" id="KW-1185">Reference proteome</keyword>
<evidence type="ECO:0000256" key="6">
    <source>
        <dbReference type="ARBA" id="ARBA00023002"/>
    </source>
</evidence>
<dbReference type="InterPro" id="IPR006094">
    <property type="entry name" value="Oxid_FAD_bind_N"/>
</dbReference>
<keyword evidence="8" id="KW-0411">Iron-sulfur</keyword>
<evidence type="ECO:0000256" key="12">
    <source>
        <dbReference type="ARBA" id="ARBA00067680"/>
    </source>
</evidence>
<keyword evidence="4" id="KW-0479">Metal-binding</keyword>
<protein>
    <recommendedName>
        <fullName evidence="12">D-2-hydroxyglutarate dehydrogenase</fullName>
        <ecNumber evidence="9">1.1.99.39</ecNumber>
    </recommendedName>
</protein>
<dbReference type="EC" id="1.1.99.39" evidence="9"/>
<name>A0A432W027_9GAMM</name>
<evidence type="ECO:0000256" key="4">
    <source>
        <dbReference type="ARBA" id="ARBA00022723"/>
    </source>
</evidence>
<dbReference type="GO" id="GO:0051990">
    <property type="term" value="F:(R)-2-hydroxyglutarate dehydrogenase activity"/>
    <property type="evidence" value="ECO:0007669"/>
    <property type="project" value="UniProtKB-EC"/>
</dbReference>
<evidence type="ECO:0000256" key="1">
    <source>
        <dbReference type="ARBA" id="ARBA00001974"/>
    </source>
</evidence>
<evidence type="ECO:0000256" key="5">
    <source>
        <dbReference type="ARBA" id="ARBA00022827"/>
    </source>
</evidence>
<keyword evidence="5" id="KW-0274">FAD</keyword>
<evidence type="ECO:0000259" key="14">
    <source>
        <dbReference type="PROSITE" id="PS51379"/>
    </source>
</evidence>
<dbReference type="GO" id="GO:0046872">
    <property type="term" value="F:metal ion binding"/>
    <property type="evidence" value="ECO:0007669"/>
    <property type="project" value="UniProtKB-KW"/>
</dbReference>
<feature type="domain" description="4Fe-4S ferredoxin-type" evidence="14">
    <location>
        <begin position="657"/>
        <end position="686"/>
    </location>
</feature>
<dbReference type="PROSITE" id="PS51387">
    <property type="entry name" value="FAD_PCMH"/>
    <property type="match status" value="1"/>
</dbReference>
<dbReference type="SUPFAM" id="SSF46548">
    <property type="entry name" value="alpha-helical ferredoxin"/>
    <property type="match status" value="1"/>
</dbReference>
<evidence type="ECO:0000256" key="10">
    <source>
        <dbReference type="ARBA" id="ARBA00051291"/>
    </source>
</evidence>
<dbReference type="GO" id="GO:1903457">
    <property type="term" value="P:lactate catabolic process"/>
    <property type="evidence" value="ECO:0007669"/>
    <property type="project" value="TreeGrafter"/>
</dbReference>
<evidence type="ECO:0000313" key="16">
    <source>
        <dbReference type="EMBL" id="RUO22366.1"/>
    </source>
</evidence>
<dbReference type="OrthoDB" id="9811557at2"/>
<dbReference type="InterPro" id="IPR016171">
    <property type="entry name" value="Vanillyl_alc_oxidase_C-sub2"/>
</dbReference>
<comment type="caution">
    <text evidence="16">The sequence shown here is derived from an EMBL/GenBank/DDBJ whole genome shotgun (WGS) entry which is preliminary data.</text>
</comment>
<dbReference type="GO" id="GO:0051539">
    <property type="term" value="F:4 iron, 4 sulfur cluster binding"/>
    <property type="evidence" value="ECO:0007669"/>
    <property type="project" value="UniProtKB-KW"/>
</dbReference>
<sequence>MTSRLPVLNDYEQVPAETQAFISALEQAGYIGDVDYSYAGRMVAATDNSIYQQLPQAVLYPRSQNDVRCIFRTAARNQFQGIRFSPRGGGTGTNGQALTPGVVIDLSRHLTQVLELNLEEGWVRVEAGIVKDQLNAALAPHGYFFAPDTSTSNRCTIGGMIATDASGQGSLIYGKTSDHILGLRSLLVSGDDLRTEPLPVAEAEELAKNDDVVGRIYHQVLASCKGMRSAIEEKFPPLNRFLTGYDLAHAYRPEDETIDLSRLIAGAEGTLSVVTEAKLKITPSPNFKVLVNVKYQDFQDALRHAPELVKARATSVETVDSTVLDLARNDIVWHQVKDLLTDVPPYKMGGINILEFTGVDQAEIGQKLKALCNQLSGLDPHTTGVIGYQICREQSSIEKIYAMRKKAVGLLGATKGKAKPMAFVEDTAVPPERLAEYIMEFRALLDAHDLKYGMFGHVDAGVLHVRPALDMQEPASAEMVRTISDAVMRLTARYGGLMWGEHGKGYRSEYGPEFFGDNLFTELRKIKAAFDPQNRLNPGKICTPFASNDSLVSVDARKRGWFDRQIPVASQEQFQGVMDCNGNGLCFNFAASSPMCPSYRATGDRRYSPKGRATLLREWLRRLANAGYATDTKELADKTLSANARLTKAPGEDDFNTEVKTALDTCLACKACSSQCPVKVDIPRQRAIFYAHYHQSYQRPIKDYLVLHSELNLPKLARFPRFANLLAHNPLSKAVQKHWIGYIDTPKFSVPNLNSRLTKDKFLGLDEVREKAKSLAFDPNDYVFVVQDAFTSVFDAAVVHDFMRLARILGKEPVLLPYMGNAKAAHVKGFLGNFRQLATRTSERLAALQDEFKVPLVGLDAATVLCFRDEYRQEGIPKSEEFSVLLAHEWILQNIAELATLVKDTDSSVATDEGFKILPHCTEQTALPNTGKAWREIFAAAGAPVEIPAVGCCGMAGTFGHERENQSLSRSIFDLSWQQFFSSGLGSPAQRNKSEAESNKGPAQQNTQIMATGFSCRCQSERYTSTKPKHPIQQLVTLLATQD</sequence>
<dbReference type="InterPro" id="IPR016164">
    <property type="entry name" value="FAD-linked_Oxase-like_C"/>
</dbReference>
<dbReference type="GO" id="GO:0071949">
    <property type="term" value="F:FAD binding"/>
    <property type="evidence" value="ECO:0007669"/>
    <property type="project" value="InterPro"/>
</dbReference>
<feature type="region of interest" description="Disordered" evidence="13">
    <location>
        <begin position="985"/>
        <end position="1006"/>
    </location>
</feature>
<dbReference type="Gene3D" id="3.30.465.10">
    <property type="match status" value="1"/>
</dbReference>
<evidence type="ECO:0000256" key="8">
    <source>
        <dbReference type="ARBA" id="ARBA00023014"/>
    </source>
</evidence>
<evidence type="ECO:0000256" key="2">
    <source>
        <dbReference type="ARBA" id="ARBA00022485"/>
    </source>
</evidence>
<dbReference type="InterPro" id="IPR016167">
    <property type="entry name" value="FAD-bd_PCMH_sub1"/>
</dbReference>
<dbReference type="FunFam" id="3.30.70.2740:FF:000003">
    <property type="entry name" value="Oxidoreductase, FAD-binding, putative"/>
    <property type="match status" value="1"/>
</dbReference>
<dbReference type="Gene3D" id="3.30.70.2740">
    <property type="match status" value="1"/>
</dbReference>
<dbReference type="PROSITE" id="PS00198">
    <property type="entry name" value="4FE4S_FER_1"/>
    <property type="match status" value="1"/>
</dbReference>
<reference evidence="17" key="1">
    <citation type="journal article" date="2018" name="Front. Microbiol.">
        <title>Genome-Based Analysis Reveals the Taxonomy and Diversity of the Family Idiomarinaceae.</title>
        <authorList>
            <person name="Liu Y."/>
            <person name="Lai Q."/>
            <person name="Shao Z."/>
        </authorList>
    </citation>
    <scope>NUCLEOTIDE SEQUENCE [LARGE SCALE GENOMIC DNA]</scope>
    <source>
        <strain evidence="17">GBPy7</strain>
    </source>
</reference>
<evidence type="ECO:0000256" key="11">
    <source>
        <dbReference type="ARBA" id="ARBA00060924"/>
    </source>
</evidence>
<comment type="similarity">
    <text evidence="11">In the N-terminal section; belongs to the FAD-binding oxidoreductase/transferase type 4 family.</text>
</comment>
<evidence type="ECO:0000259" key="15">
    <source>
        <dbReference type="PROSITE" id="PS51387"/>
    </source>
</evidence>
<dbReference type="InterPro" id="IPR004113">
    <property type="entry name" value="FAD-bd_oxidored_4_C"/>
</dbReference>
<dbReference type="EMBL" id="PIPJ01000002">
    <property type="protein sequence ID" value="RUO22366.1"/>
    <property type="molecule type" value="Genomic_DNA"/>
</dbReference>
<dbReference type="Pfam" id="PF13183">
    <property type="entry name" value="Fer4_8"/>
    <property type="match status" value="1"/>
</dbReference>
<accession>A0A432W027</accession>
<dbReference type="SUPFAM" id="SSF56176">
    <property type="entry name" value="FAD-binding/transporter-associated domain-like"/>
    <property type="match status" value="1"/>
</dbReference>
<gene>
    <name evidence="16" type="ORF">CWE08_04065</name>
</gene>
<dbReference type="Proteomes" id="UP000288395">
    <property type="component" value="Unassembled WGS sequence"/>
</dbReference>
<dbReference type="RefSeq" id="WP_126765858.1">
    <property type="nucleotide sequence ID" value="NZ_PIPJ01000002.1"/>
</dbReference>
<dbReference type="Gene3D" id="3.30.43.10">
    <property type="entry name" value="Uridine Diphospho-n-acetylenolpyruvylglucosamine Reductase, domain 2"/>
    <property type="match status" value="1"/>
</dbReference>
<evidence type="ECO:0000256" key="13">
    <source>
        <dbReference type="SAM" id="MobiDB-lite"/>
    </source>
</evidence>
<organism evidence="16 17">
    <name type="scientific">Aliidiomarina iranensis</name>
    <dbReference type="NCBI Taxonomy" id="1434071"/>
    <lineage>
        <taxon>Bacteria</taxon>
        <taxon>Pseudomonadati</taxon>
        <taxon>Pseudomonadota</taxon>
        <taxon>Gammaproteobacteria</taxon>
        <taxon>Alteromonadales</taxon>
        <taxon>Idiomarinaceae</taxon>
        <taxon>Aliidiomarina</taxon>
    </lineage>
</organism>
<dbReference type="PROSITE" id="PS51379">
    <property type="entry name" value="4FE4S_FER_2"/>
    <property type="match status" value="1"/>
</dbReference>
<feature type="domain" description="FAD-binding PCMH-type" evidence="15">
    <location>
        <begin position="51"/>
        <end position="284"/>
    </location>
</feature>
<dbReference type="SUPFAM" id="SSF55103">
    <property type="entry name" value="FAD-linked oxidases, C-terminal domain"/>
    <property type="match status" value="1"/>
</dbReference>
<comment type="cofactor">
    <cofactor evidence="1">
        <name>FAD</name>
        <dbReference type="ChEBI" id="CHEBI:57692"/>
    </cofactor>
</comment>
<dbReference type="AlphaFoldDB" id="A0A432W027"/>